<dbReference type="Proteomes" id="UP000019488">
    <property type="component" value="Unassembled WGS sequence"/>
</dbReference>
<organism evidence="1 2">
    <name type="scientific">Lentilactobacillus farraginis DSM 18382 = JCM 14108</name>
    <dbReference type="NCBI Taxonomy" id="1423743"/>
    <lineage>
        <taxon>Bacteria</taxon>
        <taxon>Bacillati</taxon>
        <taxon>Bacillota</taxon>
        <taxon>Bacilli</taxon>
        <taxon>Lactobacillales</taxon>
        <taxon>Lactobacillaceae</taxon>
        <taxon>Lentilactobacillus</taxon>
    </lineage>
</organism>
<sequence>MVTHGFTIKAAVLAALGRPDNPMVVEEPDNLSITRITRKASSDNYYLRYYNRVVDSKF</sequence>
<dbReference type="SUPFAM" id="SSF53254">
    <property type="entry name" value="Phosphoglycerate mutase-like"/>
    <property type="match status" value="1"/>
</dbReference>
<dbReference type="InterPro" id="IPR029033">
    <property type="entry name" value="His_PPase_superfam"/>
</dbReference>
<accession>X0PFY7</accession>
<evidence type="ECO:0000313" key="1">
    <source>
        <dbReference type="EMBL" id="GAF35847.1"/>
    </source>
</evidence>
<gene>
    <name evidence="1" type="ORF">JCM14108_777</name>
</gene>
<proteinExistence type="predicted"/>
<reference evidence="1" key="1">
    <citation type="journal article" date="2014" name="Genome Announc.">
        <title>Draft Genome Sequences of Two Lactobacillus Strains, L. farraginis JCM 14108T and L. composti JCM 14202T, Isolated from Compost of Distilled Shochu Residue.</title>
        <authorList>
            <person name="Yuki M."/>
            <person name="Oshima K."/>
            <person name="Suda W."/>
            <person name="Kitahara M."/>
            <person name="Kitamura K."/>
            <person name="Iida T."/>
            <person name="Hattori M."/>
            <person name="Ohkuma M."/>
        </authorList>
    </citation>
    <scope>NUCLEOTIDE SEQUENCE [LARGE SCALE GENOMIC DNA]</scope>
    <source>
        <strain evidence="1">JCM 14108</strain>
    </source>
</reference>
<comment type="caution">
    <text evidence="1">The sequence shown here is derived from an EMBL/GenBank/DDBJ whole genome shotgun (WGS) entry which is preliminary data.</text>
</comment>
<dbReference type="EMBL" id="BAKI01000005">
    <property type="protein sequence ID" value="GAF35847.1"/>
    <property type="molecule type" value="Genomic_DNA"/>
</dbReference>
<evidence type="ECO:0000313" key="2">
    <source>
        <dbReference type="Proteomes" id="UP000019488"/>
    </source>
</evidence>
<dbReference type="AlphaFoldDB" id="X0PFY7"/>
<protein>
    <submittedName>
        <fullName evidence="1">Phosphoglycerate mutase family</fullName>
    </submittedName>
</protein>
<name>X0PFY7_9LACO</name>